<dbReference type="PANTHER" id="PTHR40260:SF2">
    <property type="entry name" value="BLR8190 PROTEIN"/>
    <property type="match status" value="1"/>
</dbReference>
<dbReference type="EMBL" id="JAESVG020000001">
    <property type="protein sequence ID" value="KAG8631715.1"/>
    <property type="molecule type" value="Genomic_DNA"/>
</dbReference>
<dbReference type="SUPFAM" id="SSF54909">
    <property type="entry name" value="Dimeric alpha+beta barrel"/>
    <property type="match status" value="1"/>
</dbReference>
<keyword evidence="3" id="KW-1185">Reference proteome</keyword>
<evidence type="ECO:0000256" key="1">
    <source>
        <dbReference type="ARBA" id="ARBA00005986"/>
    </source>
</evidence>
<sequence>MTISTVLYPPPPPGSTPFDITYYLKTHMPLVTKLFSPFGLVKWEVIQFSSPDGAAPAFVVQTILHWESDEGMAKANASEAGKTLGDDIKNFSVTMPVGVGGKVVGEEKVGR</sequence>
<organism evidence="2 3">
    <name type="scientific">Elsinoe batatas</name>
    <dbReference type="NCBI Taxonomy" id="2601811"/>
    <lineage>
        <taxon>Eukaryota</taxon>
        <taxon>Fungi</taxon>
        <taxon>Dikarya</taxon>
        <taxon>Ascomycota</taxon>
        <taxon>Pezizomycotina</taxon>
        <taxon>Dothideomycetes</taxon>
        <taxon>Dothideomycetidae</taxon>
        <taxon>Myriangiales</taxon>
        <taxon>Elsinoaceae</taxon>
        <taxon>Elsinoe</taxon>
    </lineage>
</organism>
<dbReference type="OrthoDB" id="4892971at2759"/>
<proteinExistence type="inferred from homology"/>
<dbReference type="AlphaFoldDB" id="A0A8K0LAD7"/>
<evidence type="ECO:0008006" key="4">
    <source>
        <dbReference type="Google" id="ProtNLM"/>
    </source>
</evidence>
<dbReference type="Gene3D" id="3.30.70.100">
    <property type="match status" value="1"/>
</dbReference>
<accession>A0A8K0LAD7</accession>
<protein>
    <recommendedName>
        <fullName evidence="4">EthD domain-containing protein</fullName>
    </recommendedName>
</protein>
<dbReference type="PANTHER" id="PTHR40260">
    <property type="entry name" value="BLR8190 PROTEIN"/>
    <property type="match status" value="1"/>
</dbReference>
<dbReference type="InterPro" id="IPR009799">
    <property type="entry name" value="EthD_dom"/>
</dbReference>
<comment type="caution">
    <text evidence="2">The sequence shown here is derived from an EMBL/GenBank/DDBJ whole genome shotgun (WGS) entry which is preliminary data.</text>
</comment>
<gene>
    <name evidence="2" type="ORF">KVT40_000855</name>
</gene>
<dbReference type="GO" id="GO:0016491">
    <property type="term" value="F:oxidoreductase activity"/>
    <property type="evidence" value="ECO:0007669"/>
    <property type="project" value="InterPro"/>
</dbReference>
<dbReference type="Proteomes" id="UP000809789">
    <property type="component" value="Unassembled WGS sequence"/>
</dbReference>
<dbReference type="NCBIfam" id="TIGR02118">
    <property type="entry name" value="EthD family reductase"/>
    <property type="match status" value="1"/>
</dbReference>
<evidence type="ECO:0000313" key="2">
    <source>
        <dbReference type="EMBL" id="KAG8631715.1"/>
    </source>
</evidence>
<comment type="similarity">
    <text evidence="1">Belongs to the tpcK family.</text>
</comment>
<dbReference type="InterPro" id="IPR011008">
    <property type="entry name" value="Dimeric_a/b-barrel"/>
</dbReference>
<reference evidence="2" key="1">
    <citation type="submission" date="2021-07" db="EMBL/GenBank/DDBJ databases">
        <title>Elsinoe batatas strain:CRI-CJ2 Genome sequencing and assembly.</title>
        <authorList>
            <person name="Huang L."/>
        </authorList>
    </citation>
    <scope>NUCLEOTIDE SEQUENCE</scope>
    <source>
        <strain evidence="2">CRI-CJ2</strain>
    </source>
</reference>
<evidence type="ECO:0000313" key="3">
    <source>
        <dbReference type="Proteomes" id="UP000809789"/>
    </source>
</evidence>
<name>A0A8K0LAD7_9PEZI</name>